<reference evidence="2" key="1">
    <citation type="submission" date="2019-12" db="EMBL/GenBank/DDBJ databases">
        <title>Genome sequence of Babesia ovis.</title>
        <authorList>
            <person name="Yamagishi J."/>
            <person name="Sevinc F."/>
            <person name="Xuan X."/>
        </authorList>
    </citation>
    <scope>NUCLEOTIDE SEQUENCE</scope>
    <source>
        <strain evidence="2">Selcuk</strain>
    </source>
</reference>
<dbReference type="Pfam" id="PF23634">
    <property type="entry name" value="PH_CERLI1"/>
    <property type="match status" value="1"/>
</dbReference>
<keyword evidence="3" id="KW-1185">Reference proteome</keyword>
<evidence type="ECO:0000259" key="1">
    <source>
        <dbReference type="Pfam" id="PF23634"/>
    </source>
</evidence>
<dbReference type="EMBL" id="BLIY01000003">
    <property type="protein sequence ID" value="GFE53013.1"/>
    <property type="molecule type" value="Genomic_DNA"/>
</dbReference>
<dbReference type="Proteomes" id="UP001057455">
    <property type="component" value="Unassembled WGS sequence"/>
</dbReference>
<keyword evidence="2" id="KW-0812">Transmembrane</keyword>
<accession>A0A9W5TA88</accession>
<dbReference type="AlphaFoldDB" id="A0A9W5TA88"/>
<evidence type="ECO:0000313" key="2">
    <source>
        <dbReference type="EMBL" id="GFE53013.1"/>
    </source>
</evidence>
<dbReference type="OrthoDB" id="359169at2759"/>
<dbReference type="InterPro" id="IPR056293">
    <property type="entry name" value="PH_CERLI1"/>
</dbReference>
<sequence length="269" mass="31967">MNDLMAERLAKRRWFTMINESRTSTRIKVSIYKMSEEMASRELSPLTLQAIIEAQQDGSTIEEDLIEEIERMDDHAKLRFYAKVISGPLKRMNTFGKKWTTYYFKPLEISKGNWEWCAWHSREDYDAGLEAVETYPLLSISVVVADPTNPNCFYVKYHKGGGDFGLLFKRVDRNRDVWSDSLYEFIQRTRDIYFKTPNRERVKISHKRVKRCKSLEVYNDDLDTIEKHEEIKSNLSRFKRLTNPIEREEDEDKVHKHVGRMAQHMYMSS</sequence>
<gene>
    <name evidence="2" type="ORF">BaOVIS_004170</name>
</gene>
<comment type="caution">
    <text evidence="2">The sequence shown here is derived from an EMBL/GenBank/DDBJ whole genome shotgun (WGS) entry which is preliminary data.</text>
</comment>
<name>A0A9W5TA88_BABOV</name>
<evidence type="ECO:0000313" key="3">
    <source>
        <dbReference type="Proteomes" id="UP001057455"/>
    </source>
</evidence>
<proteinExistence type="predicted"/>
<organism evidence="2 3">
    <name type="scientific">Babesia ovis</name>
    <dbReference type="NCBI Taxonomy" id="5869"/>
    <lineage>
        <taxon>Eukaryota</taxon>
        <taxon>Sar</taxon>
        <taxon>Alveolata</taxon>
        <taxon>Apicomplexa</taxon>
        <taxon>Aconoidasida</taxon>
        <taxon>Piroplasmida</taxon>
        <taxon>Babesiidae</taxon>
        <taxon>Babesia</taxon>
    </lineage>
</organism>
<feature type="domain" description="CERLI1-like PH" evidence="1">
    <location>
        <begin position="86"/>
        <end position="196"/>
    </location>
</feature>
<keyword evidence="2" id="KW-0472">Membrane</keyword>
<protein>
    <submittedName>
        <fullName evidence="2">Transmembrane protein, putative</fullName>
    </submittedName>
</protein>